<reference evidence="2" key="1">
    <citation type="submission" date="2021-02" db="EMBL/GenBank/DDBJ databases">
        <authorList>
            <person name="Nowell W R."/>
        </authorList>
    </citation>
    <scope>NUCLEOTIDE SEQUENCE</scope>
</reference>
<accession>A0A814YAT9</accession>
<dbReference type="EMBL" id="CAJNOQ010009507">
    <property type="protein sequence ID" value="CAF1226729.1"/>
    <property type="molecule type" value="Genomic_DNA"/>
</dbReference>
<dbReference type="AlphaFoldDB" id="A0A814YAT9"/>
<protein>
    <submittedName>
        <fullName evidence="2">Uncharacterized protein</fullName>
    </submittedName>
</protein>
<evidence type="ECO:0000313" key="3">
    <source>
        <dbReference type="EMBL" id="CAF3803515.1"/>
    </source>
</evidence>
<gene>
    <name evidence="2" type="ORF">GPM918_LOCUS24966</name>
    <name evidence="1" type="ORF">OVA965_LOCUS16194</name>
    <name evidence="4" type="ORF">SRO942_LOCUS24970</name>
    <name evidence="3" type="ORF">TMI583_LOCUS16204</name>
</gene>
<name>A0A814YAT9_9BILA</name>
<dbReference type="Proteomes" id="UP000677228">
    <property type="component" value="Unassembled WGS sequence"/>
</dbReference>
<comment type="caution">
    <text evidence="2">The sequence shown here is derived from an EMBL/GenBank/DDBJ whole genome shotgun (WGS) entry which is preliminary data.</text>
</comment>
<dbReference type="EMBL" id="CAJNOK010007467">
    <property type="protein sequence ID" value="CAF1035186.1"/>
    <property type="molecule type" value="Genomic_DNA"/>
</dbReference>
<proteinExistence type="predicted"/>
<dbReference type="EMBL" id="CAJOBC010009511">
    <property type="protein sequence ID" value="CAF3989670.1"/>
    <property type="molecule type" value="Genomic_DNA"/>
</dbReference>
<sequence>MPVISILVCLALGRLIINKIELLYHNRKKHTNRRISTATYKTGRLVLPYTPIAPNELQRILQGDYATNRGNRSLRGNDVLLDQLNRKQVLPSPSNGGALASLILGQANSFMSIMDVGSNLNLPGPETDLNVTNDSYRSPQYMSSRRALVEKTSINPAVQQQNRNSDVLDLYYIVSEQEINTRVGEELTYNFLINVLPIMSPLTLEDKNNRCEKILPMSTRVTDL</sequence>
<evidence type="ECO:0000313" key="4">
    <source>
        <dbReference type="EMBL" id="CAF3989670.1"/>
    </source>
</evidence>
<evidence type="ECO:0000313" key="2">
    <source>
        <dbReference type="EMBL" id="CAF1226729.1"/>
    </source>
</evidence>
<dbReference type="OrthoDB" id="10048675at2759"/>
<organism evidence="2 5">
    <name type="scientific">Didymodactylos carnosus</name>
    <dbReference type="NCBI Taxonomy" id="1234261"/>
    <lineage>
        <taxon>Eukaryota</taxon>
        <taxon>Metazoa</taxon>
        <taxon>Spiralia</taxon>
        <taxon>Gnathifera</taxon>
        <taxon>Rotifera</taxon>
        <taxon>Eurotatoria</taxon>
        <taxon>Bdelloidea</taxon>
        <taxon>Philodinida</taxon>
        <taxon>Philodinidae</taxon>
        <taxon>Didymodactylos</taxon>
    </lineage>
</organism>
<dbReference type="Proteomes" id="UP000681722">
    <property type="component" value="Unassembled WGS sequence"/>
</dbReference>
<evidence type="ECO:0000313" key="5">
    <source>
        <dbReference type="Proteomes" id="UP000663829"/>
    </source>
</evidence>
<dbReference type="Proteomes" id="UP000663829">
    <property type="component" value="Unassembled WGS sequence"/>
</dbReference>
<evidence type="ECO:0000313" key="1">
    <source>
        <dbReference type="EMBL" id="CAF1035186.1"/>
    </source>
</evidence>
<keyword evidence="5" id="KW-1185">Reference proteome</keyword>
<dbReference type="Proteomes" id="UP000682733">
    <property type="component" value="Unassembled WGS sequence"/>
</dbReference>
<dbReference type="EMBL" id="CAJOBA010007479">
    <property type="protein sequence ID" value="CAF3803515.1"/>
    <property type="molecule type" value="Genomic_DNA"/>
</dbReference>